<evidence type="ECO:0000313" key="3">
    <source>
        <dbReference type="Proteomes" id="UP000187283"/>
    </source>
</evidence>
<protein>
    <submittedName>
        <fullName evidence="2">Uncharacterized protein</fullName>
    </submittedName>
</protein>
<accession>A0A1R1XH89</accession>
<gene>
    <name evidence="2" type="ORF">AYI70_g8160</name>
</gene>
<reference evidence="2 3" key="1">
    <citation type="submission" date="2017-01" db="EMBL/GenBank/DDBJ databases">
        <authorList>
            <person name="Mah S.A."/>
            <person name="Swanson W.J."/>
            <person name="Moy G.W."/>
            <person name="Vacquier V.D."/>
        </authorList>
    </citation>
    <scope>NUCLEOTIDE SEQUENCE [LARGE SCALE GENOMIC DNA]</scope>
    <source>
        <strain evidence="2 3">GSMNP</strain>
    </source>
</reference>
<dbReference type="AlphaFoldDB" id="A0A1R1XH89"/>
<dbReference type="OrthoDB" id="2267227at2759"/>
<proteinExistence type="predicted"/>
<organism evidence="2 3">
    <name type="scientific">Smittium culicis</name>
    <dbReference type="NCBI Taxonomy" id="133412"/>
    <lineage>
        <taxon>Eukaryota</taxon>
        <taxon>Fungi</taxon>
        <taxon>Fungi incertae sedis</taxon>
        <taxon>Zoopagomycota</taxon>
        <taxon>Kickxellomycotina</taxon>
        <taxon>Harpellomycetes</taxon>
        <taxon>Harpellales</taxon>
        <taxon>Legeriomycetaceae</taxon>
        <taxon>Smittium</taxon>
    </lineage>
</organism>
<evidence type="ECO:0000313" key="2">
    <source>
        <dbReference type="EMBL" id="OMJ14005.1"/>
    </source>
</evidence>
<name>A0A1R1XH89_9FUNG</name>
<keyword evidence="3" id="KW-1185">Reference proteome</keyword>
<sequence length="133" mass="14427">MENLGFSMNLEKSSEILRSSVRNPENVDTFDPGKKKEDQNGSPQILSPPGNGPVAIKSREFQLDITYALKKHNFMVGHPTKPLELVAIDMKTSNPNSPVSATTDASGTGWRIGCQGIRTNHGNGGCPRTFSTQ</sequence>
<dbReference type="EMBL" id="LSSN01003239">
    <property type="protein sequence ID" value="OMJ14005.1"/>
    <property type="molecule type" value="Genomic_DNA"/>
</dbReference>
<dbReference type="Proteomes" id="UP000187283">
    <property type="component" value="Unassembled WGS sequence"/>
</dbReference>
<feature type="region of interest" description="Disordered" evidence="1">
    <location>
        <begin position="15"/>
        <end position="55"/>
    </location>
</feature>
<evidence type="ECO:0000256" key="1">
    <source>
        <dbReference type="SAM" id="MobiDB-lite"/>
    </source>
</evidence>
<comment type="caution">
    <text evidence="2">The sequence shown here is derived from an EMBL/GenBank/DDBJ whole genome shotgun (WGS) entry which is preliminary data.</text>
</comment>